<feature type="transmembrane region" description="Helical" evidence="1">
    <location>
        <begin position="46"/>
        <end position="64"/>
    </location>
</feature>
<organism evidence="2 3">
    <name type="scientific">Cirrhinus mrigala</name>
    <name type="common">Mrigala</name>
    <dbReference type="NCBI Taxonomy" id="683832"/>
    <lineage>
        <taxon>Eukaryota</taxon>
        <taxon>Metazoa</taxon>
        <taxon>Chordata</taxon>
        <taxon>Craniata</taxon>
        <taxon>Vertebrata</taxon>
        <taxon>Euteleostomi</taxon>
        <taxon>Actinopterygii</taxon>
        <taxon>Neopterygii</taxon>
        <taxon>Teleostei</taxon>
        <taxon>Ostariophysi</taxon>
        <taxon>Cypriniformes</taxon>
        <taxon>Cyprinidae</taxon>
        <taxon>Labeoninae</taxon>
        <taxon>Labeonini</taxon>
        <taxon>Cirrhinus</taxon>
    </lineage>
</organism>
<keyword evidence="1" id="KW-1133">Transmembrane helix</keyword>
<comment type="caution">
    <text evidence="2">The sequence shown here is derived from an EMBL/GenBank/DDBJ whole genome shotgun (WGS) entry which is preliminary data.</text>
</comment>
<dbReference type="EMBL" id="JAMKFB020000006">
    <property type="protein sequence ID" value="KAL0190576.1"/>
    <property type="molecule type" value="Genomic_DNA"/>
</dbReference>
<keyword evidence="3" id="KW-1185">Reference proteome</keyword>
<proteinExistence type="predicted"/>
<accession>A0ABD0QYW1</accession>
<reference evidence="2 3" key="1">
    <citation type="submission" date="2024-05" db="EMBL/GenBank/DDBJ databases">
        <title>Genome sequencing and assembly of Indian major carp, Cirrhinus mrigala (Hamilton, 1822).</title>
        <authorList>
            <person name="Mohindra V."/>
            <person name="Chowdhury L.M."/>
            <person name="Lal K."/>
            <person name="Jena J.K."/>
        </authorList>
    </citation>
    <scope>NUCLEOTIDE SEQUENCE [LARGE SCALE GENOMIC DNA]</scope>
    <source>
        <strain evidence="2">CM1030</strain>
        <tissue evidence="2">Blood</tissue>
    </source>
</reference>
<keyword evidence="1" id="KW-0812">Transmembrane</keyword>
<dbReference type="AlphaFoldDB" id="A0ABD0QYW1"/>
<gene>
    <name evidence="2" type="ORF">M9458_013274</name>
</gene>
<evidence type="ECO:0000256" key="1">
    <source>
        <dbReference type="SAM" id="Phobius"/>
    </source>
</evidence>
<name>A0ABD0QYW1_CIRMR</name>
<dbReference type="Proteomes" id="UP001529510">
    <property type="component" value="Unassembled WGS sequence"/>
</dbReference>
<evidence type="ECO:0000313" key="2">
    <source>
        <dbReference type="EMBL" id="KAL0190576.1"/>
    </source>
</evidence>
<evidence type="ECO:0000313" key="3">
    <source>
        <dbReference type="Proteomes" id="UP001529510"/>
    </source>
</evidence>
<protein>
    <submittedName>
        <fullName evidence="2">Uncharacterized protein</fullName>
    </submittedName>
</protein>
<feature type="non-terminal residue" evidence="2">
    <location>
        <position position="68"/>
    </location>
</feature>
<keyword evidence="1" id="KW-0472">Membrane</keyword>
<sequence length="68" mass="7636">QENHLSTSIALGSRLPDQAQFLRKIQKEQSSGFCLLRTLARSLGPYFLTGTLCLIVHDIFMFSVPQVL</sequence>
<feature type="non-terminal residue" evidence="2">
    <location>
        <position position="1"/>
    </location>
</feature>